<evidence type="ECO:0008006" key="4">
    <source>
        <dbReference type="Google" id="ProtNLM"/>
    </source>
</evidence>
<accession>A0A3D8LH71</accession>
<dbReference type="EMBL" id="QRGR01000003">
    <property type="protein sequence ID" value="RDV16745.1"/>
    <property type="molecule type" value="Genomic_DNA"/>
</dbReference>
<proteinExistence type="predicted"/>
<feature type="compositionally biased region" description="Acidic residues" evidence="1">
    <location>
        <begin position="857"/>
        <end position="867"/>
    </location>
</feature>
<evidence type="ECO:0000313" key="2">
    <source>
        <dbReference type="EMBL" id="RDV16745.1"/>
    </source>
</evidence>
<reference evidence="3" key="1">
    <citation type="submission" date="2018-08" db="EMBL/GenBank/DDBJ databases">
        <authorList>
            <person name="Liu Z.-W."/>
            <person name="Du Z.-J."/>
        </authorList>
    </citation>
    <scope>NUCLEOTIDE SEQUENCE [LARGE SCALE GENOMIC DNA]</scope>
    <source>
        <strain evidence="3">H4X</strain>
    </source>
</reference>
<keyword evidence="3" id="KW-1185">Reference proteome</keyword>
<feature type="region of interest" description="Disordered" evidence="1">
    <location>
        <begin position="846"/>
        <end position="867"/>
    </location>
</feature>
<gene>
    <name evidence="2" type="ORF">DXT99_02895</name>
</gene>
<dbReference type="Proteomes" id="UP000256708">
    <property type="component" value="Unassembled WGS sequence"/>
</dbReference>
<evidence type="ECO:0000313" key="3">
    <source>
        <dbReference type="Proteomes" id="UP000256708"/>
    </source>
</evidence>
<name>A0A3D8LH71_9BACT</name>
<sequence>MVGCILLASILLLTVLEPVVGRILKEQVSENTNGLYTLAFEDLQINLLTGIITLEQLHISPDTAVHQEQRSTGAAAPLLFEVETPHFQIYHINLLDALFHNRASIGTVTAERPLITLIEDESIKDDTVIDEQQDGGSLPGFLDALQIGKIDIQDATFRYSTLSERDLLQHEIPQVSLLLREFSIPPHGEPDSSRLFHADGVQLTVRDYTYQAPDGINQLQVGLLSYSSEEATLTAEGIALLPNQQANAALPPEAANQTLYNANVPGLRMTGMDLLEAYRTKQLHVTELLLEKPVLHILNDLNVPATTETADLSKVYKEVSAYLTEIEIGELRLTEGTIKVSESLEEPVTVHELTGTEIALQEIRLDSSTLFLPKNNLFAEALLFSAESYTYQHPFSPHTIITGNLELSTRGNYFHLDTIQVIGDKEKNDRLKQNGSAQPLIYNINAPGLRFSNMDLIQAWQTDSLTIGTIDVLKPIIKIGRDKSVPKADTEAQLQEAYTAVSGFISGLFVENINIHDASFTHITGTGQLKRVQELQHISLGATGLKIDSAYIFTPLAEDLPVEEAVLTAHDYTFWTPDNLYTFTLDRIHYSTRKQLLSARSLALSYNQGAQNRMKGTGDASRNLYDISATGFSVTGLDIIKAIETGELLMDQVLLRQPDFAMLKDQTIPAPQEQRGTMDELYSILNPIKVNVLRMEDGTFTYSEKSADVTRTQLLDHASATVLGLNLGSARLGALDDVLPMQEMNLTAGDYTYRSPDGIYTITLDSLLYSSQQQELSARRIDVASDKEANARLKLQGSEQANRNLFDVSAERFRVRGLDLIQAYETGQFAMAEMLLTAPEVAVLQDRNVPPRSTDTRDEEENTEDSEALEQIAEVVEAFRVDKLRVNDGNVTFNILQDTVMASQSIAHVSVAMDQLRTISLEASDPLEMFRADEIGVLVRDYSYLLPDSLYRLDIGEIRTSLQEQSLYIDSLRLLPLYGRDEFMSRLTYENDRFDVHVPQVQLRGIDLDALFNNQDIIIGQALLLNPLLDIYRDKRIPEDPDRRPPTPQEMLRQVEYYVDVDTITVEGANLTYAEVAPNGEKPGVLSFVDANMEAYNVTNVATLLSQDSIAPVNASALLMGESELSVQFLFHLNHPEDLYTYEGTLQPMDFSALNPLFKNLIFVSIEDGKIDKAAFSVKSTEHMAEGQMRFFYNDFEILLIDEDNPDKPGFLRKSGSWLLNKFIIKSNNPAGRRDLREGNIEVERDYSKSVFNHMGKAMIDGITSSLMVPFVERIADKLIEF</sequence>
<protein>
    <recommendedName>
        <fullName evidence="4">DUF748 domain-containing protein</fullName>
    </recommendedName>
</protein>
<evidence type="ECO:0000256" key="1">
    <source>
        <dbReference type="SAM" id="MobiDB-lite"/>
    </source>
</evidence>
<organism evidence="2 3">
    <name type="scientific">Pontibacter diazotrophicus</name>
    <dbReference type="NCBI Taxonomy" id="1400979"/>
    <lineage>
        <taxon>Bacteria</taxon>
        <taxon>Pseudomonadati</taxon>
        <taxon>Bacteroidota</taxon>
        <taxon>Cytophagia</taxon>
        <taxon>Cytophagales</taxon>
        <taxon>Hymenobacteraceae</taxon>
        <taxon>Pontibacter</taxon>
    </lineage>
</organism>
<comment type="caution">
    <text evidence="2">The sequence shown here is derived from an EMBL/GenBank/DDBJ whole genome shotgun (WGS) entry which is preliminary data.</text>
</comment>